<organism evidence="1">
    <name type="scientific">marine sediment metagenome</name>
    <dbReference type="NCBI Taxonomy" id="412755"/>
    <lineage>
        <taxon>unclassified sequences</taxon>
        <taxon>metagenomes</taxon>
        <taxon>ecological metagenomes</taxon>
    </lineage>
</organism>
<dbReference type="InterPro" id="IPR015424">
    <property type="entry name" value="PyrdxlP-dep_Trfase"/>
</dbReference>
<comment type="caution">
    <text evidence="1">The sequence shown here is derived from an EMBL/GenBank/DDBJ whole genome shotgun (WGS) entry which is preliminary data.</text>
</comment>
<dbReference type="AlphaFoldDB" id="X1B030"/>
<dbReference type="InterPro" id="IPR015421">
    <property type="entry name" value="PyrdxlP-dep_Trfase_major"/>
</dbReference>
<accession>X1B030</accession>
<reference evidence="1" key="1">
    <citation type="journal article" date="2014" name="Front. Microbiol.">
        <title>High frequency of phylogenetically diverse reductive dehalogenase-homologous genes in deep subseafloor sedimentary metagenomes.</title>
        <authorList>
            <person name="Kawai M."/>
            <person name="Futagami T."/>
            <person name="Toyoda A."/>
            <person name="Takaki Y."/>
            <person name="Nishi S."/>
            <person name="Hori S."/>
            <person name="Arai W."/>
            <person name="Tsubouchi T."/>
            <person name="Morono Y."/>
            <person name="Uchiyama I."/>
            <person name="Ito T."/>
            <person name="Fujiyama A."/>
            <person name="Inagaki F."/>
            <person name="Takami H."/>
        </authorList>
    </citation>
    <scope>NUCLEOTIDE SEQUENCE</scope>
    <source>
        <strain evidence="1">Expedition CK06-06</strain>
    </source>
</reference>
<protein>
    <recommendedName>
        <fullName evidence="2">UDP-4-amino-4, 6-dideoxy-N-acetyl-beta-L-altrosamine transaminase</fullName>
    </recommendedName>
</protein>
<dbReference type="Gene3D" id="3.40.640.10">
    <property type="entry name" value="Type I PLP-dependent aspartate aminotransferase-like (Major domain)"/>
    <property type="match status" value="1"/>
</dbReference>
<dbReference type="GO" id="GO:0008483">
    <property type="term" value="F:transaminase activity"/>
    <property type="evidence" value="ECO:0007669"/>
    <property type="project" value="TreeGrafter"/>
</dbReference>
<dbReference type="PANTHER" id="PTHR30244:SF34">
    <property type="entry name" value="DTDP-4-AMINO-4,6-DIDEOXYGALACTOSE TRANSAMINASE"/>
    <property type="match status" value="1"/>
</dbReference>
<dbReference type="EMBL" id="BART01004037">
    <property type="protein sequence ID" value="GAG65366.1"/>
    <property type="molecule type" value="Genomic_DNA"/>
</dbReference>
<evidence type="ECO:0000313" key="1">
    <source>
        <dbReference type="EMBL" id="GAG65366.1"/>
    </source>
</evidence>
<evidence type="ECO:0008006" key="2">
    <source>
        <dbReference type="Google" id="ProtNLM"/>
    </source>
</evidence>
<dbReference type="GO" id="GO:0000271">
    <property type="term" value="P:polysaccharide biosynthetic process"/>
    <property type="evidence" value="ECO:0007669"/>
    <property type="project" value="TreeGrafter"/>
</dbReference>
<sequence length="74" mass="8261">MTQELAINGGKPVRDKLLPYGHQWIDEEDIKAVIEVLRSDWITQGPKVVEFEKEFAKYVGARYAVAVNSGTAAL</sequence>
<gene>
    <name evidence="1" type="ORF">S01H4_10506</name>
</gene>
<dbReference type="GO" id="GO:0030170">
    <property type="term" value="F:pyridoxal phosphate binding"/>
    <property type="evidence" value="ECO:0007669"/>
    <property type="project" value="TreeGrafter"/>
</dbReference>
<feature type="non-terminal residue" evidence="1">
    <location>
        <position position="74"/>
    </location>
</feature>
<proteinExistence type="predicted"/>
<name>X1B030_9ZZZZ</name>
<dbReference type="Pfam" id="PF01041">
    <property type="entry name" value="DegT_DnrJ_EryC1"/>
    <property type="match status" value="1"/>
</dbReference>
<dbReference type="SUPFAM" id="SSF53383">
    <property type="entry name" value="PLP-dependent transferases"/>
    <property type="match status" value="1"/>
</dbReference>
<dbReference type="InterPro" id="IPR000653">
    <property type="entry name" value="DegT/StrS_aminotransferase"/>
</dbReference>
<dbReference type="PANTHER" id="PTHR30244">
    <property type="entry name" value="TRANSAMINASE"/>
    <property type="match status" value="1"/>
</dbReference>